<dbReference type="Proteomes" id="UP000236161">
    <property type="component" value="Unassembled WGS sequence"/>
</dbReference>
<gene>
    <name evidence="1" type="ORF">AXF42_Ash020807</name>
</gene>
<name>A0A2I0AZN8_9ASPA</name>
<proteinExistence type="predicted"/>
<sequence>MSNLLDFSVYQICIYAFATRFQHVRVAFSENLRRGFRRVFDAFSKHFRRGFNAVSTRLGPGFEAARRFHAFSTWVSRGFHAVSTRFRRGYHAFSTRFPRGYHAFLTRVFAAVSPRFPRVFDATSTRFRRGFHVFSTRFSRFFHVFSTRLSRVFDVVFTRFRRGFHAVPTRFRCGYHAFSTRFPRGNLQSPRYQKVCAIESPSFLPDIVFSAGDLPQEGVNHDDPIVIVAEIGGCDIHRILVDTGSSVNMLYLRAFNKMGVGQCKPLPPSMTISSFSGDIYRPVGYATLGVALEEGPKKLVKEIDFIIMDGPFSSNAILGRPTMAVFQMAVMRGG</sequence>
<dbReference type="AlphaFoldDB" id="A0A2I0AZN8"/>
<protein>
    <submittedName>
        <fullName evidence="1">Uncharacterized protein</fullName>
    </submittedName>
</protein>
<evidence type="ECO:0000313" key="2">
    <source>
        <dbReference type="Proteomes" id="UP000236161"/>
    </source>
</evidence>
<reference evidence="1 2" key="1">
    <citation type="journal article" date="2017" name="Nature">
        <title>The Apostasia genome and the evolution of orchids.</title>
        <authorList>
            <person name="Zhang G.Q."/>
            <person name="Liu K.W."/>
            <person name="Li Z."/>
            <person name="Lohaus R."/>
            <person name="Hsiao Y.Y."/>
            <person name="Niu S.C."/>
            <person name="Wang J.Y."/>
            <person name="Lin Y.C."/>
            <person name="Xu Q."/>
            <person name="Chen L.J."/>
            <person name="Yoshida K."/>
            <person name="Fujiwara S."/>
            <person name="Wang Z.W."/>
            <person name="Zhang Y.Q."/>
            <person name="Mitsuda N."/>
            <person name="Wang M."/>
            <person name="Liu G.H."/>
            <person name="Pecoraro L."/>
            <person name="Huang H.X."/>
            <person name="Xiao X.J."/>
            <person name="Lin M."/>
            <person name="Wu X.Y."/>
            <person name="Wu W.L."/>
            <person name="Chen Y.Y."/>
            <person name="Chang S.B."/>
            <person name="Sakamoto S."/>
            <person name="Ohme-Takagi M."/>
            <person name="Yagi M."/>
            <person name="Zeng S.J."/>
            <person name="Shen C.Y."/>
            <person name="Yeh C.M."/>
            <person name="Luo Y.B."/>
            <person name="Tsai W.C."/>
            <person name="Van de Peer Y."/>
            <person name="Liu Z.J."/>
        </authorList>
    </citation>
    <scope>NUCLEOTIDE SEQUENCE [LARGE SCALE GENOMIC DNA]</scope>
    <source>
        <strain evidence="2">cv. Shenzhen</strain>
        <tissue evidence="1">Stem</tissue>
    </source>
</reference>
<dbReference type="OrthoDB" id="2919534at2759"/>
<accession>A0A2I0AZN8</accession>
<dbReference type="EMBL" id="KZ451933">
    <property type="protein sequence ID" value="PKA60999.1"/>
    <property type="molecule type" value="Genomic_DNA"/>
</dbReference>
<dbReference type="CDD" id="cd00303">
    <property type="entry name" value="retropepsin_like"/>
    <property type="match status" value="1"/>
</dbReference>
<dbReference type="PANTHER" id="PTHR33240">
    <property type="entry name" value="OS08G0508500 PROTEIN"/>
    <property type="match status" value="1"/>
</dbReference>
<dbReference type="InterPro" id="IPR021109">
    <property type="entry name" value="Peptidase_aspartic_dom_sf"/>
</dbReference>
<evidence type="ECO:0000313" key="1">
    <source>
        <dbReference type="EMBL" id="PKA60999.1"/>
    </source>
</evidence>
<dbReference type="Gene3D" id="2.40.70.10">
    <property type="entry name" value="Acid Proteases"/>
    <property type="match status" value="1"/>
</dbReference>
<dbReference type="PANTHER" id="PTHR33240:SF15">
    <property type="entry name" value="GAG-PRO-LIKE PROTEIN"/>
    <property type="match status" value="1"/>
</dbReference>
<keyword evidence="2" id="KW-1185">Reference proteome</keyword>
<organism evidence="1 2">
    <name type="scientific">Apostasia shenzhenica</name>
    <dbReference type="NCBI Taxonomy" id="1088818"/>
    <lineage>
        <taxon>Eukaryota</taxon>
        <taxon>Viridiplantae</taxon>
        <taxon>Streptophyta</taxon>
        <taxon>Embryophyta</taxon>
        <taxon>Tracheophyta</taxon>
        <taxon>Spermatophyta</taxon>
        <taxon>Magnoliopsida</taxon>
        <taxon>Liliopsida</taxon>
        <taxon>Asparagales</taxon>
        <taxon>Orchidaceae</taxon>
        <taxon>Apostasioideae</taxon>
        <taxon>Apostasia</taxon>
    </lineage>
</organism>